<evidence type="ECO:0008006" key="3">
    <source>
        <dbReference type="Google" id="ProtNLM"/>
    </source>
</evidence>
<protein>
    <recommendedName>
        <fullName evidence="3">RNase H type-1 domain-containing protein</fullName>
    </recommendedName>
</protein>
<dbReference type="SUPFAM" id="SSF53098">
    <property type="entry name" value="Ribonuclease H-like"/>
    <property type="match status" value="1"/>
</dbReference>
<evidence type="ECO:0000313" key="2">
    <source>
        <dbReference type="Proteomes" id="UP001365542"/>
    </source>
</evidence>
<organism evidence="1 2">
    <name type="scientific">Orbilia ellipsospora</name>
    <dbReference type="NCBI Taxonomy" id="2528407"/>
    <lineage>
        <taxon>Eukaryota</taxon>
        <taxon>Fungi</taxon>
        <taxon>Dikarya</taxon>
        <taxon>Ascomycota</taxon>
        <taxon>Pezizomycotina</taxon>
        <taxon>Orbiliomycetes</taxon>
        <taxon>Orbiliales</taxon>
        <taxon>Orbiliaceae</taxon>
        <taxon>Orbilia</taxon>
    </lineage>
</organism>
<accession>A0AAV9XJI9</accession>
<proteinExistence type="predicted"/>
<sequence length="459" mass="52548">MPPQTSPDISSTEEIRSQMLARDSAASINPHTCEPISSEILGVNSTVGHLPDGTRLVFQILHNGPMSLLHWPFFIRYINGKTLPWLNGQQLFFPPAEKYKPACYVPMRGDTSSTRDYGCEIIFRRSRGGNNRVRVFGIAEIPLVVGGIPFRLSCLLVDSLPLHRTEHNVEVPNMLILGSFLNGRTVPLRYHNQLVQMLAPHTSSPLTATINTCVLPETGNIALEVYADVANPKCHKRASHHDQSGRTVTRVVYDYGYGIWFGEDSIFNTCGTMELDQPKSDYILELRGALQVLYAIRNLCLYNYSSFDFTDVIIYSSSRHIVDWVNTWEQNWEIQGWVDSLKLENRAKNLWDEIMNNQKIARKKFHWKYLDPKNNEEPSSLARQAVMGMKNNTWEHVNEAHNYNQLRQLLKPKQRPAKYTEGLLLEGGMCRKKAPKGFTIDTCCQCHSGKKEWEKYFHF</sequence>
<evidence type="ECO:0000313" key="1">
    <source>
        <dbReference type="EMBL" id="KAK6542134.1"/>
    </source>
</evidence>
<dbReference type="InterPro" id="IPR036397">
    <property type="entry name" value="RNaseH_sf"/>
</dbReference>
<dbReference type="Gene3D" id="3.30.420.10">
    <property type="entry name" value="Ribonuclease H-like superfamily/Ribonuclease H"/>
    <property type="match status" value="1"/>
</dbReference>
<comment type="caution">
    <text evidence="1">The sequence shown here is derived from an EMBL/GenBank/DDBJ whole genome shotgun (WGS) entry which is preliminary data.</text>
</comment>
<dbReference type="GO" id="GO:0003676">
    <property type="term" value="F:nucleic acid binding"/>
    <property type="evidence" value="ECO:0007669"/>
    <property type="project" value="InterPro"/>
</dbReference>
<dbReference type="Proteomes" id="UP001365542">
    <property type="component" value="Unassembled WGS sequence"/>
</dbReference>
<keyword evidence="2" id="KW-1185">Reference proteome</keyword>
<gene>
    <name evidence="1" type="ORF">TWF694_007901</name>
</gene>
<dbReference type="AlphaFoldDB" id="A0AAV9XJI9"/>
<dbReference type="EMBL" id="JAVHJO010000003">
    <property type="protein sequence ID" value="KAK6542134.1"/>
    <property type="molecule type" value="Genomic_DNA"/>
</dbReference>
<reference evidence="1 2" key="1">
    <citation type="submission" date="2019-10" db="EMBL/GenBank/DDBJ databases">
        <authorList>
            <person name="Palmer J.M."/>
        </authorList>
    </citation>
    <scope>NUCLEOTIDE SEQUENCE [LARGE SCALE GENOMIC DNA]</scope>
    <source>
        <strain evidence="1 2">TWF694</strain>
    </source>
</reference>
<dbReference type="InterPro" id="IPR012337">
    <property type="entry name" value="RNaseH-like_sf"/>
</dbReference>
<name>A0AAV9XJI9_9PEZI</name>